<dbReference type="Pfam" id="PF12146">
    <property type="entry name" value="Hydrolase_4"/>
    <property type="match status" value="1"/>
</dbReference>
<dbReference type="PANTHER" id="PTHR12277">
    <property type="entry name" value="ALPHA/BETA HYDROLASE DOMAIN-CONTAINING PROTEIN"/>
    <property type="match status" value="1"/>
</dbReference>
<feature type="domain" description="Serine aminopeptidase S33" evidence="2">
    <location>
        <begin position="79"/>
        <end position="183"/>
    </location>
</feature>
<keyword evidence="1" id="KW-0472">Membrane</keyword>
<dbReference type="AlphaFoldDB" id="A0A1I5CGJ1"/>
<gene>
    <name evidence="3" type="ORF">SAMN05660359_00294</name>
</gene>
<accession>A0A1I5CGJ1</accession>
<organism evidence="3 4">
    <name type="scientific">Geodermatophilus obscurus</name>
    <dbReference type="NCBI Taxonomy" id="1861"/>
    <lineage>
        <taxon>Bacteria</taxon>
        <taxon>Bacillati</taxon>
        <taxon>Actinomycetota</taxon>
        <taxon>Actinomycetes</taxon>
        <taxon>Geodermatophilales</taxon>
        <taxon>Geodermatophilaceae</taxon>
        <taxon>Geodermatophilus</taxon>
    </lineage>
</organism>
<protein>
    <recommendedName>
        <fullName evidence="2">Serine aminopeptidase S33 domain-containing protein</fullName>
    </recommendedName>
</protein>
<feature type="transmembrane region" description="Helical" evidence="1">
    <location>
        <begin position="7"/>
        <end position="29"/>
    </location>
</feature>
<evidence type="ECO:0000259" key="2">
    <source>
        <dbReference type="Pfam" id="PF12146"/>
    </source>
</evidence>
<dbReference type="SUPFAM" id="SSF53474">
    <property type="entry name" value="alpha/beta-Hydrolases"/>
    <property type="match status" value="1"/>
</dbReference>
<sequence>MRRVLRAALVVVVLSALVVGSVVGLLWAFQRRLVYLPDDGPVPAAADAVPGGRDVALTTADGLTLGAWSVPGRSADAPVVLVANGNGGHRGLRAPLARALSEAGLGVLLFDYRGYGGNPGSPSEEGLALDVRAARDWLVGEAGVAPERLVYYGESLGCGVVTALAVEHPPAGLVLRSPFTDLAAVGSHHYPVLPVRLLLRDRFPVAEQVARVRVPTTVVLGDADTIVPPEQSRRVAAAAARLHRLVEVPGADHNDAVLLDGEQLVDAVVELAGPAAGE</sequence>
<proteinExistence type="predicted"/>
<dbReference type="InterPro" id="IPR029058">
    <property type="entry name" value="AB_hydrolase_fold"/>
</dbReference>
<dbReference type="PANTHER" id="PTHR12277:SF79">
    <property type="entry name" value="XAA-PRO DIPEPTIDYL-PEPTIDASE-RELATED"/>
    <property type="match status" value="1"/>
</dbReference>
<dbReference type="Proteomes" id="UP000183642">
    <property type="component" value="Unassembled WGS sequence"/>
</dbReference>
<evidence type="ECO:0000256" key="1">
    <source>
        <dbReference type="SAM" id="Phobius"/>
    </source>
</evidence>
<dbReference type="EMBL" id="FOWE01000001">
    <property type="protein sequence ID" value="SFN85942.1"/>
    <property type="molecule type" value="Genomic_DNA"/>
</dbReference>
<evidence type="ECO:0000313" key="3">
    <source>
        <dbReference type="EMBL" id="SFN85942.1"/>
    </source>
</evidence>
<dbReference type="InterPro" id="IPR022742">
    <property type="entry name" value="Hydrolase_4"/>
</dbReference>
<reference evidence="4" key="1">
    <citation type="submission" date="2016-10" db="EMBL/GenBank/DDBJ databases">
        <authorList>
            <person name="Varghese N."/>
            <person name="Submissions S."/>
        </authorList>
    </citation>
    <scope>NUCLEOTIDE SEQUENCE [LARGE SCALE GENOMIC DNA]</scope>
    <source>
        <strain evidence="4">DSM 43161</strain>
    </source>
</reference>
<evidence type="ECO:0000313" key="4">
    <source>
        <dbReference type="Proteomes" id="UP000183642"/>
    </source>
</evidence>
<dbReference type="Gene3D" id="3.40.50.1820">
    <property type="entry name" value="alpha/beta hydrolase"/>
    <property type="match status" value="1"/>
</dbReference>
<keyword evidence="1" id="KW-0812">Transmembrane</keyword>
<name>A0A1I5CGJ1_9ACTN</name>
<keyword evidence="1" id="KW-1133">Transmembrane helix</keyword>
<keyword evidence="4" id="KW-1185">Reference proteome</keyword>